<dbReference type="InterPro" id="IPR050249">
    <property type="entry name" value="Pseudomonas-type_ThrB"/>
</dbReference>
<dbReference type="InterPro" id="IPR011009">
    <property type="entry name" value="Kinase-like_dom_sf"/>
</dbReference>
<sequence>MEIKLNTSILQAFGLTPEQVEIHRFGSGHINNTFLVEKKQDGSKYVIQKININVFKEPEVIASNQRLAANYLAAHYPDYLFITPIPTTEGKELFIMDGEYWRMIPFIANSVTVDEANSPKQAYEAAREFGKLAKYLDGIDLKPFKASIPNFHNLTLRYSAFQDAIRTAREDRKAAAEEMINEFLRYSDIAVTYEKLKTNADFRDRLMHHDTKINNVLLDKSTYSGICVCDLDTLMPGKIISDLGDMVRTYVCPVSEEEKDFSLIMIRDEYFEALMKGYLEEVGSSLSQVEKDHLFFAGKFMIYMQGIRFLADYLNGDIYYPIKYATHNYDRAKNQLVLLQKLIEKEAPLQAIIDKCLVA</sequence>
<dbReference type="RefSeq" id="WP_354663443.1">
    <property type="nucleotide sequence ID" value="NZ_JBEXAC010000002.1"/>
</dbReference>
<dbReference type="Proteomes" id="UP001549749">
    <property type="component" value="Unassembled WGS sequence"/>
</dbReference>
<accession>A0ABV2TCY0</accession>
<proteinExistence type="predicted"/>
<evidence type="ECO:0000313" key="2">
    <source>
        <dbReference type="EMBL" id="MET7000890.1"/>
    </source>
</evidence>
<protein>
    <submittedName>
        <fullName evidence="2">Phosphotransferase</fullName>
    </submittedName>
</protein>
<dbReference type="Gene3D" id="3.90.1200.10">
    <property type="match status" value="1"/>
</dbReference>
<dbReference type="SUPFAM" id="SSF56112">
    <property type="entry name" value="Protein kinase-like (PK-like)"/>
    <property type="match status" value="1"/>
</dbReference>
<gene>
    <name evidence="2" type="ORF">ABR189_26135</name>
</gene>
<comment type="caution">
    <text evidence="2">The sequence shown here is derived from an EMBL/GenBank/DDBJ whole genome shotgun (WGS) entry which is preliminary data.</text>
</comment>
<feature type="domain" description="Aminoglycoside phosphotransferase" evidence="1">
    <location>
        <begin position="22"/>
        <end position="252"/>
    </location>
</feature>
<name>A0ABV2TCY0_9BACT</name>
<evidence type="ECO:0000259" key="1">
    <source>
        <dbReference type="Pfam" id="PF01636"/>
    </source>
</evidence>
<dbReference type="EMBL" id="JBEXAC010000002">
    <property type="protein sequence ID" value="MET7000890.1"/>
    <property type="molecule type" value="Genomic_DNA"/>
</dbReference>
<dbReference type="PANTHER" id="PTHR21064">
    <property type="entry name" value="AMINOGLYCOSIDE PHOSPHOTRANSFERASE DOMAIN-CONTAINING PROTEIN-RELATED"/>
    <property type="match status" value="1"/>
</dbReference>
<reference evidence="2 3" key="1">
    <citation type="submission" date="2024-06" db="EMBL/GenBank/DDBJ databases">
        <title>Chitinophaga defluvii sp. nov., isolated from municipal sewage.</title>
        <authorList>
            <person name="Zhang L."/>
        </authorList>
    </citation>
    <scope>NUCLEOTIDE SEQUENCE [LARGE SCALE GENOMIC DNA]</scope>
    <source>
        <strain evidence="2 3">H8</strain>
    </source>
</reference>
<dbReference type="PANTHER" id="PTHR21064:SF5">
    <property type="entry name" value="SLR1880 PROTEIN"/>
    <property type="match status" value="1"/>
</dbReference>
<keyword evidence="3" id="KW-1185">Reference proteome</keyword>
<dbReference type="Pfam" id="PF01636">
    <property type="entry name" value="APH"/>
    <property type="match status" value="1"/>
</dbReference>
<dbReference type="InterPro" id="IPR002575">
    <property type="entry name" value="Aminoglycoside_PTrfase"/>
</dbReference>
<evidence type="ECO:0000313" key="3">
    <source>
        <dbReference type="Proteomes" id="UP001549749"/>
    </source>
</evidence>
<organism evidence="2 3">
    <name type="scientific">Chitinophaga defluvii</name>
    <dbReference type="NCBI Taxonomy" id="3163343"/>
    <lineage>
        <taxon>Bacteria</taxon>
        <taxon>Pseudomonadati</taxon>
        <taxon>Bacteroidota</taxon>
        <taxon>Chitinophagia</taxon>
        <taxon>Chitinophagales</taxon>
        <taxon>Chitinophagaceae</taxon>
        <taxon>Chitinophaga</taxon>
    </lineage>
</organism>